<reference evidence="2 3" key="1">
    <citation type="journal article" date="2013" name="Int. J. Syst. Evol. Microbiol.">
        <title>Chryseobacterium angstadtii sp. nov., isolated from a newt tank.</title>
        <authorList>
            <person name="Kirk K.E."/>
            <person name="Hoffman J.A."/>
            <person name="Smith K.A."/>
            <person name="Strahan B.L."/>
            <person name="Failor K.C."/>
            <person name="Krebs J.E."/>
            <person name="Gale A.N."/>
            <person name="Do T.D."/>
            <person name="Sontag T.C."/>
            <person name="Batties A.M."/>
            <person name="Mistiszyn K."/>
            <person name="Newman J.D."/>
        </authorList>
    </citation>
    <scope>NUCLEOTIDE SEQUENCE [LARGE SCALE GENOMIC DNA]</scope>
    <source>
        <strain evidence="2 3">KM</strain>
    </source>
</reference>
<gene>
    <name evidence="2" type="ORF">ACM46_12765</name>
</gene>
<dbReference type="OrthoDB" id="1249695at2"/>
<organism evidence="2 3">
    <name type="scientific">Chryseobacterium angstadtii</name>
    <dbReference type="NCBI Taxonomy" id="558151"/>
    <lineage>
        <taxon>Bacteria</taxon>
        <taxon>Pseudomonadati</taxon>
        <taxon>Bacteroidota</taxon>
        <taxon>Flavobacteriia</taxon>
        <taxon>Flavobacteriales</taxon>
        <taxon>Weeksellaceae</taxon>
        <taxon>Chryseobacterium group</taxon>
        <taxon>Chryseobacterium</taxon>
    </lineage>
</organism>
<proteinExistence type="predicted"/>
<dbReference type="PATRIC" id="fig|558151.6.peg.2695"/>
<dbReference type="EMBL" id="LFND01000003">
    <property type="protein sequence ID" value="KMQ65060.1"/>
    <property type="molecule type" value="Genomic_DNA"/>
</dbReference>
<keyword evidence="3" id="KW-1185">Reference proteome</keyword>
<dbReference type="Proteomes" id="UP000036261">
    <property type="component" value="Unassembled WGS sequence"/>
</dbReference>
<evidence type="ECO:0000313" key="3">
    <source>
        <dbReference type="Proteomes" id="UP000036261"/>
    </source>
</evidence>
<name>A0A0J7L7R5_9FLAO</name>
<keyword evidence="1" id="KW-0472">Membrane</keyword>
<evidence type="ECO:0000256" key="1">
    <source>
        <dbReference type="SAM" id="Phobius"/>
    </source>
</evidence>
<dbReference type="RefSeq" id="WP_048506998.1">
    <property type="nucleotide sequence ID" value="NZ_LFND01000003.1"/>
</dbReference>
<keyword evidence="1" id="KW-0812">Transmembrane</keyword>
<protein>
    <submittedName>
        <fullName evidence="2">Uncharacterized protein</fullName>
    </submittedName>
</protein>
<keyword evidence="1" id="KW-1133">Transmembrane helix</keyword>
<accession>A0A0J7L7R5</accession>
<dbReference type="AlphaFoldDB" id="A0A0J7L7R5"/>
<feature type="transmembrane region" description="Helical" evidence="1">
    <location>
        <begin position="92"/>
        <end position="115"/>
    </location>
</feature>
<evidence type="ECO:0000313" key="2">
    <source>
        <dbReference type="EMBL" id="KMQ65060.1"/>
    </source>
</evidence>
<comment type="caution">
    <text evidence="2">The sequence shown here is derived from an EMBL/GenBank/DDBJ whole genome shotgun (WGS) entry which is preliminary data.</text>
</comment>
<sequence length="188" mass="22271">MEENQNFSTEDPNLMEQMEWLKIKTESLYKEFQNLNSGISIMDKKLKGTEYFIEQNLKELKEKVGNIKVGISPEDLNQLETYKDYFNHYKPLLYVSFFIILSGWGLGIFSALSGVKWYKESVRTKQEIRTEVLQEIKTQGNAIIESQKLLDYKEQSEALKAWQKSNPKESESFTNYFKQYQKFNKEKK</sequence>